<protein>
    <recommendedName>
        <fullName evidence="5">DUF4129 domain-containing protein</fullName>
    </recommendedName>
</protein>
<keyword evidence="1" id="KW-1133">Transmembrane helix</keyword>
<dbReference type="RefSeq" id="WP_188091706.1">
    <property type="nucleotide sequence ID" value="NZ_JACVFC010000006.1"/>
</dbReference>
<comment type="caution">
    <text evidence="3">The sequence shown here is derived from an EMBL/GenBank/DDBJ whole genome shotgun (WGS) entry which is preliminary data.</text>
</comment>
<evidence type="ECO:0008006" key="5">
    <source>
        <dbReference type="Google" id="ProtNLM"/>
    </source>
</evidence>
<gene>
    <name evidence="3" type="ORF">ICL07_29695</name>
</gene>
<feature type="chain" id="PRO_5046422590" description="DUF4129 domain-containing protein" evidence="2">
    <location>
        <begin position="28"/>
        <end position="244"/>
    </location>
</feature>
<keyword evidence="1" id="KW-0812">Transmembrane</keyword>
<dbReference type="EMBL" id="JACVFC010000006">
    <property type="protein sequence ID" value="MBC9934589.1"/>
    <property type="molecule type" value="Genomic_DNA"/>
</dbReference>
<accession>A0ABR7TYI1</accession>
<feature type="transmembrane region" description="Helical" evidence="1">
    <location>
        <begin position="88"/>
        <end position="112"/>
    </location>
</feature>
<evidence type="ECO:0000256" key="2">
    <source>
        <dbReference type="SAM" id="SignalP"/>
    </source>
</evidence>
<feature type="signal peptide" evidence="2">
    <location>
        <begin position="1"/>
        <end position="27"/>
    </location>
</feature>
<reference evidence="3 4" key="1">
    <citation type="submission" date="2020-09" db="EMBL/GenBank/DDBJ databases">
        <title>Genome sequences of type strains of Chitinophaga qingshengii and Chitinophaga varians.</title>
        <authorList>
            <person name="Kittiwongwattana C."/>
        </authorList>
    </citation>
    <scope>NUCLEOTIDE SEQUENCE [LARGE SCALE GENOMIC DNA]</scope>
    <source>
        <strain evidence="3 4">JCM 30026</strain>
    </source>
</reference>
<evidence type="ECO:0000313" key="3">
    <source>
        <dbReference type="EMBL" id="MBC9934589.1"/>
    </source>
</evidence>
<dbReference type="Proteomes" id="UP000659124">
    <property type="component" value="Unassembled WGS sequence"/>
</dbReference>
<keyword evidence="4" id="KW-1185">Reference proteome</keyword>
<proteinExistence type="predicted"/>
<keyword evidence="1" id="KW-0472">Membrane</keyword>
<name>A0ABR7TYI1_9BACT</name>
<sequence length="244" mass="28751">MMKRICRKYGQRLLLLCLLCMPLPGFAQTVMTDEYGEEVELPAFDKRKVPDHIITTLKADKSMQYRDEAEKRETASHRDGFYRFLNWLFSHLGGLAKIVVIMLVAGIGYLLYRYMQQNGINIFRKPKLIDGLEEIQEEELHSAKEYEAKIRAAVIAGDIRQAIRWWYLYTLFQLASHQLITPGREKTNNDYLRSMRSTPYYKTFSTLTLEYEYIWYGGFDISEDSFKAMDRQFRDFNNQLGKVS</sequence>
<organism evidence="3 4">
    <name type="scientific">Chitinophaga qingshengii</name>
    <dbReference type="NCBI Taxonomy" id="1569794"/>
    <lineage>
        <taxon>Bacteria</taxon>
        <taxon>Pseudomonadati</taxon>
        <taxon>Bacteroidota</taxon>
        <taxon>Chitinophagia</taxon>
        <taxon>Chitinophagales</taxon>
        <taxon>Chitinophagaceae</taxon>
        <taxon>Chitinophaga</taxon>
    </lineage>
</organism>
<evidence type="ECO:0000256" key="1">
    <source>
        <dbReference type="SAM" id="Phobius"/>
    </source>
</evidence>
<keyword evidence="2" id="KW-0732">Signal</keyword>
<evidence type="ECO:0000313" key="4">
    <source>
        <dbReference type="Proteomes" id="UP000659124"/>
    </source>
</evidence>